<dbReference type="OrthoDB" id="2826359at2"/>
<proteinExistence type="inferred from homology"/>
<evidence type="ECO:0000256" key="1">
    <source>
        <dbReference type="ARBA" id="ARBA00010613"/>
    </source>
</evidence>
<dbReference type="EMBL" id="CP036274">
    <property type="protein sequence ID" value="QDU29805.1"/>
    <property type="molecule type" value="Genomic_DNA"/>
</dbReference>
<dbReference type="AlphaFoldDB" id="A0A517YHW6"/>
<dbReference type="Pfam" id="PF00795">
    <property type="entry name" value="CN_hydrolase"/>
    <property type="match status" value="1"/>
</dbReference>
<dbReference type="InterPro" id="IPR045254">
    <property type="entry name" value="Nit1/2_C-N_Hydrolase"/>
</dbReference>
<dbReference type="SUPFAM" id="SSF56317">
    <property type="entry name" value="Carbon-nitrogen hydrolase"/>
    <property type="match status" value="1"/>
</dbReference>
<name>A0A517YHW6_9BACT</name>
<feature type="domain" description="CN hydrolase" evidence="3">
    <location>
        <begin position="5"/>
        <end position="252"/>
    </location>
</feature>
<dbReference type="EC" id="3.5.1.111" evidence="4"/>
<dbReference type="PROSITE" id="PS50263">
    <property type="entry name" value="CN_HYDROLASE"/>
    <property type="match status" value="1"/>
</dbReference>
<dbReference type="CDD" id="cd07572">
    <property type="entry name" value="nit"/>
    <property type="match status" value="1"/>
</dbReference>
<organism evidence="4 5">
    <name type="scientific">Anatilimnocola aggregata</name>
    <dbReference type="NCBI Taxonomy" id="2528021"/>
    <lineage>
        <taxon>Bacteria</taxon>
        <taxon>Pseudomonadati</taxon>
        <taxon>Planctomycetota</taxon>
        <taxon>Planctomycetia</taxon>
        <taxon>Pirellulales</taxon>
        <taxon>Pirellulaceae</taxon>
        <taxon>Anatilimnocola</taxon>
    </lineage>
</organism>
<reference evidence="4 5" key="1">
    <citation type="submission" date="2019-02" db="EMBL/GenBank/DDBJ databases">
        <title>Deep-cultivation of Planctomycetes and their phenomic and genomic characterization uncovers novel biology.</title>
        <authorList>
            <person name="Wiegand S."/>
            <person name="Jogler M."/>
            <person name="Boedeker C."/>
            <person name="Pinto D."/>
            <person name="Vollmers J."/>
            <person name="Rivas-Marin E."/>
            <person name="Kohn T."/>
            <person name="Peeters S.H."/>
            <person name="Heuer A."/>
            <person name="Rast P."/>
            <person name="Oberbeckmann S."/>
            <person name="Bunk B."/>
            <person name="Jeske O."/>
            <person name="Meyerdierks A."/>
            <person name="Storesund J.E."/>
            <person name="Kallscheuer N."/>
            <person name="Luecker S."/>
            <person name="Lage O.M."/>
            <person name="Pohl T."/>
            <person name="Merkel B.J."/>
            <person name="Hornburger P."/>
            <person name="Mueller R.-W."/>
            <person name="Bruemmer F."/>
            <person name="Labrenz M."/>
            <person name="Spormann A.M."/>
            <person name="Op den Camp H."/>
            <person name="Overmann J."/>
            <person name="Amann R."/>
            <person name="Jetten M.S.M."/>
            <person name="Mascher T."/>
            <person name="Medema M.H."/>
            <person name="Devos D.P."/>
            <person name="Kaster A.-K."/>
            <person name="Ovreas L."/>
            <person name="Rohde M."/>
            <person name="Galperin M.Y."/>
            <person name="Jogler C."/>
        </authorList>
    </citation>
    <scope>NUCLEOTIDE SEQUENCE [LARGE SCALE GENOMIC DNA]</scope>
    <source>
        <strain evidence="4 5">ETA_A8</strain>
    </source>
</reference>
<evidence type="ECO:0000259" key="3">
    <source>
        <dbReference type="PROSITE" id="PS50263"/>
    </source>
</evidence>
<dbReference type="Proteomes" id="UP000315017">
    <property type="component" value="Chromosome"/>
</dbReference>
<comment type="similarity">
    <text evidence="1">Belongs to the carbon-nitrogen hydrolase superfamily. NIT1/NIT2 family.</text>
</comment>
<keyword evidence="2 4" id="KW-0378">Hydrolase</keyword>
<dbReference type="RefSeq" id="WP_145094202.1">
    <property type="nucleotide sequence ID" value="NZ_CP036274.1"/>
</dbReference>
<dbReference type="KEGG" id="aagg:ETAA8_49200"/>
<dbReference type="PANTHER" id="PTHR23088:SF27">
    <property type="entry name" value="DEAMINATED GLUTATHIONE AMIDASE"/>
    <property type="match status" value="1"/>
</dbReference>
<dbReference type="InterPro" id="IPR036526">
    <property type="entry name" value="C-N_Hydrolase_sf"/>
</dbReference>
<dbReference type="PANTHER" id="PTHR23088">
    <property type="entry name" value="NITRILASE-RELATED"/>
    <property type="match status" value="1"/>
</dbReference>
<evidence type="ECO:0000313" key="4">
    <source>
        <dbReference type="EMBL" id="QDU29805.1"/>
    </source>
</evidence>
<dbReference type="InterPro" id="IPR001110">
    <property type="entry name" value="UPF0012_CS"/>
</dbReference>
<dbReference type="InterPro" id="IPR003010">
    <property type="entry name" value="C-N_Hydrolase"/>
</dbReference>
<accession>A0A517YHW6</accession>
<dbReference type="GO" id="GO:0106008">
    <property type="term" value="F:2-oxoglutaramate amidase activity"/>
    <property type="evidence" value="ECO:0007669"/>
    <property type="project" value="UniProtKB-EC"/>
</dbReference>
<evidence type="ECO:0000256" key="2">
    <source>
        <dbReference type="ARBA" id="ARBA00022801"/>
    </source>
</evidence>
<dbReference type="PROSITE" id="PS01227">
    <property type="entry name" value="UPF0012"/>
    <property type="match status" value="1"/>
</dbReference>
<gene>
    <name evidence="4" type="ORF">ETAA8_49200</name>
</gene>
<keyword evidence="5" id="KW-1185">Reference proteome</keyword>
<evidence type="ECO:0000313" key="5">
    <source>
        <dbReference type="Proteomes" id="UP000315017"/>
    </source>
</evidence>
<dbReference type="Gene3D" id="3.60.110.10">
    <property type="entry name" value="Carbon-nitrogen hydrolase"/>
    <property type="match status" value="1"/>
</dbReference>
<sequence length="271" mass="29547">MKTKLRVAAVQMNSSLDKAKNLAEAERLIRHATAGGAELIVLPELFNLYGDLRQAAAKAEPLEGPTAQLLSALARELAVYLVGGSFAEVAAGENRAYNTSLTIDPSGNVLATYRKMHLFNVDLGAELRVCESDNLLPGTEITCLETDFAKLGISICYDLRFPELYREQASQGVELLCIPAAFTQRTGRDHWELLVRTRAVENQCYVIAANQVGEHAPGSVSYGRSLIVDPWGKVLTEASGERAEVVLADLSGELLTDIRRKLPALKNRILP</sequence>
<protein>
    <submittedName>
        <fullName evidence="4">2-oxoglutaramate amidase</fullName>
        <ecNumber evidence="4">3.5.1.111</ecNumber>
    </submittedName>
</protein>